<dbReference type="Proteomes" id="UP000504636">
    <property type="component" value="Unplaced"/>
</dbReference>
<evidence type="ECO:0000313" key="7">
    <source>
        <dbReference type="RefSeq" id="XP_033574455.1"/>
    </source>
</evidence>
<reference evidence="7" key="3">
    <citation type="submission" date="2025-04" db="UniProtKB">
        <authorList>
            <consortium name="RefSeq"/>
        </authorList>
    </citation>
    <scope>IDENTIFICATION</scope>
    <source>
        <strain evidence="7">CBS 304.34</strain>
    </source>
</reference>
<feature type="compositionally biased region" description="Low complexity" evidence="4">
    <location>
        <begin position="1"/>
        <end position="12"/>
    </location>
</feature>
<comment type="subcellular location">
    <subcellularLocation>
        <location evidence="1">Nucleus</location>
    </subcellularLocation>
</comment>
<dbReference type="RefSeq" id="XP_033574455.1">
    <property type="nucleotide sequence ID" value="XM_033726607.1"/>
</dbReference>
<dbReference type="GO" id="GO:0006364">
    <property type="term" value="P:rRNA processing"/>
    <property type="evidence" value="ECO:0007669"/>
    <property type="project" value="TreeGrafter"/>
</dbReference>
<dbReference type="AlphaFoldDB" id="A0A6A6YFC1"/>
<dbReference type="GO" id="GO:0000171">
    <property type="term" value="F:ribonuclease MRP activity"/>
    <property type="evidence" value="ECO:0007669"/>
    <property type="project" value="TreeGrafter"/>
</dbReference>
<reference evidence="7" key="2">
    <citation type="submission" date="2020-04" db="EMBL/GenBank/DDBJ databases">
        <authorList>
            <consortium name="NCBI Genome Project"/>
        </authorList>
    </citation>
    <scope>NUCLEOTIDE SEQUENCE</scope>
    <source>
        <strain evidence="7">CBS 304.34</strain>
    </source>
</reference>
<keyword evidence="6" id="KW-1185">Reference proteome</keyword>
<dbReference type="InterPro" id="IPR020241">
    <property type="entry name" value="RNase_P/MRP_Pop7_fungi"/>
</dbReference>
<dbReference type="PANTHER" id="PTHR28256:SF1">
    <property type="entry name" value="RIBONUCLEASES P_MRP PROTEIN SUBUNIT POP7"/>
    <property type="match status" value="1"/>
</dbReference>
<dbReference type="Pfam" id="PF12328">
    <property type="entry name" value="Rpp20"/>
    <property type="match status" value="1"/>
</dbReference>
<evidence type="ECO:0000256" key="4">
    <source>
        <dbReference type="SAM" id="MobiDB-lite"/>
    </source>
</evidence>
<dbReference type="OrthoDB" id="5416589at2759"/>
<sequence>MTTPTEPTSSTTLKRKSLDAPATSKPPKRPRLPPGYKSTPRPIPHPAIPTPFASADAPKNVYVKHNTPFISAVKRIRGLLRQIEKRETQSLSSGRKPLDAKTVEAAIANARENKDAGKEGEPVYLKATGRAIDRALHVALYFQEQGFELEIETGAVEVVDDVVRERKGGYLGSWVKRGEEVEEVEDENEKEEAVDTEMKDDGLKKEGGGEKEVAELEKPPEKKAAEEKEVAEMGKSPEKKATEEKEETATDDIPESRTRRLNFISVAIRQQ</sequence>
<keyword evidence="3" id="KW-0539">Nucleus</keyword>
<feature type="region of interest" description="Disordered" evidence="4">
    <location>
        <begin position="1"/>
        <end position="52"/>
    </location>
</feature>
<evidence type="ECO:0000256" key="3">
    <source>
        <dbReference type="ARBA" id="ARBA00023242"/>
    </source>
</evidence>
<feature type="compositionally biased region" description="Basic and acidic residues" evidence="4">
    <location>
        <begin position="191"/>
        <end position="243"/>
    </location>
</feature>
<dbReference type="GO" id="GO:0000172">
    <property type="term" value="C:ribonuclease MRP complex"/>
    <property type="evidence" value="ECO:0007669"/>
    <property type="project" value="InterPro"/>
</dbReference>
<evidence type="ECO:0000313" key="5">
    <source>
        <dbReference type="EMBL" id="KAF2807491.1"/>
    </source>
</evidence>
<gene>
    <name evidence="5 7" type="ORF">BDZ99DRAFT_537109</name>
</gene>
<evidence type="ECO:0000256" key="2">
    <source>
        <dbReference type="ARBA" id="ARBA00022694"/>
    </source>
</evidence>
<dbReference type="InterPro" id="IPR014612">
    <property type="entry name" value="Pop7/Rpp20"/>
</dbReference>
<evidence type="ECO:0000256" key="1">
    <source>
        <dbReference type="ARBA" id="ARBA00004123"/>
    </source>
</evidence>
<dbReference type="GeneID" id="54467500"/>
<dbReference type="Gene3D" id="3.30.110.20">
    <property type="entry name" value="Alba-like domain"/>
    <property type="match status" value="1"/>
</dbReference>
<feature type="compositionally biased region" description="Acidic residues" evidence="4">
    <location>
        <begin position="244"/>
        <end position="253"/>
    </location>
</feature>
<feature type="region of interest" description="Disordered" evidence="4">
    <location>
        <begin position="182"/>
        <end position="258"/>
    </location>
</feature>
<dbReference type="GO" id="GO:0034965">
    <property type="term" value="P:intronic box C/D snoRNA processing"/>
    <property type="evidence" value="ECO:0007669"/>
    <property type="project" value="TreeGrafter"/>
</dbReference>
<organism evidence="5">
    <name type="scientific">Mytilinidion resinicola</name>
    <dbReference type="NCBI Taxonomy" id="574789"/>
    <lineage>
        <taxon>Eukaryota</taxon>
        <taxon>Fungi</taxon>
        <taxon>Dikarya</taxon>
        <taxon>Ascomycota</taxon>
        <taxon>Pezizomycotina</taxon>
        <taxon>Dothideomycetes</taxon>
        <taxon>Pleosporomycetidae</taxon>
        <taxon>Mytilinidiales</taxon>
        <taxon>Mytilinidiaceae</taxon>
        <taxon>Mytilinidion</taxon>
    </lineage>
</organism>
<accession>A0A6A6YFC1</accession>
<keyword evidence="2" id="KW-0819">tRNA processing</keyword>
<dbReference type="GO" id="GO:0003723">
    <property type="term" value="F:RNA binding"/>
    <property type="evidence" value="ECO:0007669"/>
    <property type="project" value="TreeGrafter"/>
</dbReference>
<dbReference type="InterPro" id="IPR036882">
    <property type="entry name" value="Alba-like_dom_sf"/>
</dbReference>
<dbReference type="GO" id="GO:0004526">
    <property type="term" value="F:ribonuclease P activity"/>
    <property type="evidence" value="ECO:0007669"/>
    <property type="project" value="TreeGrafter"/>
</dbReference>
<dbReference type="EMBL" id="MU003705">
    <property type="protein sequence ID" value="KAF2807491.1"/>
    <property type="molecule type" value="Genomic_DNA"/>
</dbReference>
<name>A0A6A6YFC1_9PEZI</name>
<proteinExistence type="predicted"/>
<dbReference type="GO" id="GO:0000294">
    <property type="term" value="P:nuclear-transcribed mRNA catabolic process, RNase MRP-dependent"/>
    <property type="evidence" value="ECO:0007669"/>
    <property type="project" value="TreeGrafter"/>
</dbReference>
<evidence type="ECO:0000313" key="6">
    <source>
        <dbReference type="Proteomes" id="UP000504636"/>
    </source>
</evidence>
<protein>
    <submittedName>
        <fullName evidence="5 7">Uncharacterized protein</fullName>
    </submittedName>
</protein>
<dbReference type="GO" id="GO:0001682">
    <property type="term" value="P:tRNA 5'-leader removal"/>
    <property type="evidence" value="ECO:0007669"/>
    <property type="project" value="InterPro"/>
</dbReference>
<reference evidence="5 7" key="1">
    <citation type="journal article" date="2020" name="Stud. Mycol.">
        <title>101 Dothideomycetes genomes: a test case for predicting lifestyles and emergence of pathogens.</title>
        <authorList>
            <person name="Haridas S."/>
            <person name="Albert R."/>
            <person name="Binder M."/>
            <person name="Bloem J."/>
            <person name="Labutti K."/>
            <person name="Salamov A."/>
            <person name="Andreopoulos B."/>
            <person name="Baker S."/>
            <person name="Barry K."/>
            <person name="Bills G."/>
            <person name="Bluhm B."/>
            <person name="Cannon C."/>
            <person name="Castanera R."/>
            <person name="Culley D."/>
            <person name="Daum C."/>
            <person name="Ezra D."/>
            <person name="Gonzalez J."/>
            <person name="Henrissat B."/>
            <person name="Kuo A."/>
            <person name="Liang C."/>
            <person name="Lipzen A."/>
            <person name="Lutzoni F."/>
            <person name="Magnuson J."/>
            <person name="Mondo S."/>
            <person name="Nolan M."/>
            <person name="Ohm R."/>
            <person name="Pangilinan J."/>
            <person name="Park H.-J."/>
            <person name="Ramirez L."/>
            <person name="Alfaro M."/>
            <person name="Sun H."/>
            <person name="Tritt A."/>
            <person name="Yoshinaga Y."/>
            <person name="Zwiers L.-H."/>
            <person name="Turgeon B."/>
            <person name="Goodwin S."/>
            <person name="Spatafora J."/>
            <person name="Crous P."/>
            <person name="Grigoriev I."/>
        </authorList>
    </citation>
    <scope>NUCLEOTIDE SEQUENCE</scope>
    <source>
        <strain evidence="5 7">CBS 304.34</strain>
    </source>
</reference>
<dbReference type="GO" id="GO:0005655">
    <property type="term" value="C:nucleolar ribonuclease P complex"/>
    <property type="evidence" value="ECO:0007669"/>
    <property type="project" value="InterPro"/>
</dbReference>
<dbReference type="PANTHER" id="PTHR28256">
    <property type="entry name" value="RIBONUCLEASES P/MRP PROTEIN SUBUNIT POP7"/>
    <property type="match status" value="1"/>
</dbReference>